<keyword evidence="5" id="KW-1015">Disulfide bond</keyword>
<evidence type="ECO:0000256" key="8">
    <source>
        <dbReference type="SAM" id="MobiDB-lite"/>
    </source>
</evidence>
<dbReference type="PANTHER" id="PTHR10681">
    <property type="entry name" value="THIOREDOXIN PEROXIDASE"/>
    <property type="match status" value="1"/>
</dbReference>
<evidence type="ECO:0000313" key="11">
    <source>
        <dbReference type="Proteomes" id="UP001178507"/>
    </source>
</evidence>
<comment type="caution">
    <text evidence="10">The sequence shown here is derived from an EMBL/GenBank/DDBJ whole genome shotgun (WGS) entry which is preliminary data.</text>
</comment>
<dbReference type="InterPro" id="IPR011990">
    <property type="entry name" value="TPR-like_helical_dom_sf"/>
</dbReference>
<feature type="compositionally biased region" description="Gly residues" evidence="8">
    <location>
        <begin position="501"/>
        <end position="512"/>
    </location>
</feature>
<feature type="region of interest" description="Disordered" evidence="8">
    <location>
        <begin position="485"/>
        <end position="537"/>
    </location>
</feature>
<comment type="similarity">
    <text evidence="2">Belongs to the peroxiredoxin family. AhpC/Prx1 subfamily.</text>
</comment>
<organism evidence="10 11">
    <name type="scientific">Effrenium voratum</name>
    <dbReference type="NCBI Taxonomy" id="2562239"/>
    <lineage>
        <taxon>Eukaryota</taxon>
        <taxon>Sar</taxon>
        <taxon>Alveolata</taxon>
        <taxon>Dinophyceae</taxon>
        <taxon>Suessiales</taxon>
        <taxon>Symbiodiniaceae</taxon>
        <taxon>Effrenium</taxon>
    </lineage>
</organism>
<comment type="subcellular location">
    <subcellularLocation>
        <location evidence="1">Cytoplasm</location>
    </subcellularLocation>
</comment>
<name>A0AA36I9T5_9DINO</name>
<dbReference type="Pfam" id="PF10417">
    <property type="entry name" value="1-cysPrx_C"/>
    <property type="match status" value="1"/>
</dbReference>
<evidence type="ECO:0000256" key="6">
    <source>
        <dbReference type="ARBA" id="ARBA00023284"/>
    </source>
</evidence>
<dbReference type="CDD" id="cd03015">
    <property type="entry name" value="PRX_Typ2cys"/>
    <property type="match status" value="1"/>
</dbReference>
<keyword evidence="11" id="KW-1185">Reference proteome</keyword>
<dbReference type="FunFam" id="3.40.30.10:FF:000002">
    <property type="entry name" value="Alkyl hydroperoxide reductase C"/>
    <property type="match status" value="1"/>
</dbReference>
<reference evidence="10" key="1">
    <citation type="submission" date="2023-08" db="EMBL/GenBank/DDBJ databases">
        <authorList>
            <person name="Chen Y."/>
            <person name="Shah S."/>
            <person name="Dougan E. K."/>
            <person name="Thang M."/>
            <person name="Chan C."/>
        </authorList>
    </citation>
    <scope>NUCLEOTIDE SEQUENCE</scope>
</reference>
<dbReference type="InterPro" id="IPR050217">
    <property type="entry name" value="Peroxiredoxin"/>
</dbReference>
<keyword evidence="6" id="KW-0676">Redox-active center</keyword>
<feature type="repeat" description="PPR" evidence="7">
    <location>
        <begin position="417"/>
        <end position="451"/>
    </location>
</feature>
<dbReference type="Gene3D" id="1.25.40.10">
    <property type="entry name" value="Tetratricopeptide repeat domain"/>
    <property type="match status" value="3"/>
</dbReference>
<evidence type="ECO:0000256" key="1">
    <source>
        <dbReference type="ARBA" id="ARBA00004496"/>
    </source>
</evidence>
<dbReference type="InterPro" id="IPR019479">
    <property type="entry name" value="Peroxiredoxin_C"/>
</dbReference>
<dbReference type="NCBIfam" id="TIGR00756">
    <property type="entry name" value="PPR"/>
    <property type="match status" value="1"/>
</dbReference>
<dbReference type="InterPro" id="IPR000866">
    <property type="entry name" value="AhpC/TSA"/>
</dbReference>
<evidence type="ECO:0000256" key="7">
    <source>
        <dbReference type="PROSITE-ProRule" id="PRU00708"/>
    </source>
</evidence>
<dbReference type="InterPro" id="IPR036249">
    <property type="entry name" value="Thioredoxin-like_sf"/>
</dbReference>
<evidence type="ECO:0000256" key="5">
    <source>
        <dbReference type="ARBA" id="ARBA00023157"/>
    </source>
</evidence>
<feature type="domain" description="Thioredoxin" evidence="9">
    <location>
        <begin position="935"/>
        <end position="1094"/>
    </location>
</feature>
<dbReference type="InterPro" id="IPR058917">
    <property type="entry name" value="RESC6_dom"/>
</dbReference>
<dbReference type="InterPro" id="IPR013766">
    <property type="entry name" value="Thioredoxin_domain"/>
</dbReference>
<keyword evidence="4" id="KW-0560">Oxidoreductase</keyword>
<dbReference type="GO" id="GO:0005829">
    <property type="term" value="C:cytosol"/>
    <property type="evidence" value="ECO:0007669"/>
    <property type="project" value="TreeGrafter"/>
</dbReference>
<dbReference type="SUPFAM" id="SSF52833">
    <property type="entry name" value="Thioredoxin-like"/>
    <property type="match status" value="1"/>
</dbReference>
<dbReference type="PANTHER" id="PTHR10681:SF128">
    <property type="entry name" value="THIOREDOXIN-DEPENDENT PEROXIDE REDUCTASE, MITOCHONDRIAL"/>
    <property type="match status" value="1"/>
</dbReference>
<proteinExistence type="inferred from homology"/>
<accession>A0AA36I9T5</accession>
<dbReference type="GO" id="GO:0033554">
    <property type="term" value="P:cellular response to stress"/>
    <property type="evidence" value="ECO:0007669"/>
    <property type="project" value="TreeGrafter"/>
</dbReference>
<evidence type="ECO:0000256" key="2">
    <source>
        <dbReference type="ARBA" id="ARBA00009796"/>
    </source>
</evidence>
<gene>
    <name evidence="10" type="ORF">EVOR1521_LOCUS10769</name>
</gene>
<dbReference type="PROSITE" id="PS51352">
    <property type="entry name" value="THIOREDOXIN_2"/>
    <property type="match status" value="1"/>
</dbReference>
<dbReference type="GO" id="GO:0042744">
    <property type="term" value="P:hydrogen peroxide catabolic process"/>
    <property type="evidence" value="ECO:0007669"/>
    <property type="project" value="TreeGrafter"/>
</dbReference>
<dbReference type="GO" id="GO:0008379">
    <property type="term" value="F:thioredoxin peroxidase activity"/>
    <property type="evidence" value="ECO:0007669"/>
    <property type="project" value="TreeGrafter"/>
</dbReference>
<dbReference type="PROSITE" id="PS51375">
    <property type="entry name" value="PPR"/>
    <property type="match status" value="2"/>
</dbReference>
<keyword evidence="3" id="KW-0963">Cytoplasm</keyword>
<dbReference type="EMBL" id="CAUJNA010001046">
    <property type="protein sequence ID" value="CAJ1383736.1"/>
    <property type="molecule type" value="Genomic_DNA"/>
</dbReference>
<dbReference type="Pfam" id="PF00578">
    <property type="entry name" value="AhpC-TSA"/>
    <property type="match status" value="1"/>
</dbReference>
<dbReference type="Proteomes" id="UP001178507">
    <property type="component" value="Unassembled WGS sequence"/>
</dbReference>
<protein>
    <recommendedName>
        <fullName evidence="9">Thioredoxin domain-containing protein</fullName>
    </recommendedName>
</protein>
<evidence type="ECO:0000313" key="10">
    <source>
        <dbReference type="EMBL" id="CAJ1383736.1"/>
    </source>
</evidence>
<sequence>MAAREAELVRARTREVAGDGLQVLMGMMRKGLQVEVFNYNLALRSSRWVSAWDLLQGMRRRLQPDAVSFCSCLKGSSWRWACQLLTTMRSMQVEVNLVLSNAGMATLPRWHLSLAHLLQMPRSPDLISHTLAIRSLAKGRKWTQAVLQLGEMRASRVEMDTLSLNLLLQSGGSRWRLGLNLLENLRVVPTVVTYNMLLAFCSWQLGLLVLKDMALQLDTISYNSVMRSCAEGGRWDIALQLLREASVLKVADVVSHSTAIDALARSAQWQRALEALLVMRAEHGVRPNAFSFTGALKACGAASRWQLTLEVRELMAAQSVAGDALFGNLAAGFARLGRWQHGLRVMSSFGAEMALKALEEGLRWQQGLQVLGILRQVGLQQDMATLTSACRACGKGAQSAWQRALGWFSRRGPRGWDLAACNALISTAAEAGAWSFALGCLRRLRRRALRPQEVTCSAAITACEKGRTWRFACGLLEEMDGMEGAETDGVGTARDASQLDGGSGSGEMGPGEIGNSDGFPGNMGGTDGFPGKMAGADGFPRPLDGSSGFGRCVVACDAAISACEKCGQWRGALAVLASMGRTPNEITFNAVFTSRIGFRIAQAIGACEKGQLVMASLAQAAMEKLPRFERQSISNFVWSCAKLQHKDEKLLDVTATVAVEGISKFDAQALSNTLWAFANLEAWSKALQQAVCREAMAIQAELTTQEVANLSWALAKLWCHDFAFLQALAAQAMDHAAELNKQELSVMAWSFATLNLRHLPLLSVIGEQAAQRMSELGELEISNTAWAFARIAVRGERLMQAISDSGRSAPVAGIGTVDNIEGLSPNGIYSIVWSSWRTGRAHLMARLARQQERPDADPEPLVRGLLLMESAWQKDQVRESRVMSRLLGHGGKDPGPMSERFGHEKMTCGSVQLALAEIAHKTMAEPRGQKRGLCTLVQQPAPNFKLEACMPDDSFQEVELSSFRGKKYVVLYTYPADFTFVCASELVTFSQMQKEFEARDVQVLGLSVDTQHVHKAWKNTPKEKGGIGPITHPLLADVKKEVVDAYGCLLDNGLALRAVYIIDKEGVVRSEMKNDLPLGRNVEEVMRVLDALQFHEKSVKEGSPMVCPCNWKKGAKAMKPTTEGVAEYFKS</sequence>
<evidence type="ECO:0000259" key="9">
    <source>
        <dbReference type="PROSITE" id="PS51352"/>
    </source>
</evidence>
<dbReference type="InterPro" id="IPR002885">
    <property type="entry name" value="PPR_rpt"/>
</dbReference>
<dbReference type="Gene3D" id="3.40.30.10">
    <property type="entry name" value="Glutaredoxin"/>
    <property type="match status" value="1"/>
</dbReference>
<dbReference type="Pfam" id="PF01535">
    <property type="entry name" value="PPR"/>
    <property type="match status" value="1"/>
</dbReference>
<feature type="repeat" description="PPR" evidence="7">
    <location>
        <begin position="218"/>
        <end position="252"/>
    </location>
</feature>
<evidence type="ECO:0000256" key="4">
    <source>
        <dbReference type="ARBA" id="ARBA00023002"/>
    </source>
</evidence>
<dbReference type="AlphaFoldDB" id="A0AA36I9T5"/>
<dbReference type="GO" id="GO:0045454">
    <property type="term" value="P:cell redox homeostasis"/>
    <property type="evidence" value="ECO:0007669"/>
    <property type="project" value="TreeGrafter"/>
</dbReference>
<evidence type="ECO:0000256" key="3">
    <source>
        <dbReference type="ARBA" id="ARBA00022490"/>
    </source>
</evidence>
<dbReference type="Pfam" id="PF26188">
    <property type="entry name" value="RESC6"/>
    <property type="match status" value="1"/>
</dbReference>
<dbReference type="GO" id="GO:0006979">
    <property type="term" value="P:response to oxidative stress"/>
    <property type="evidence" value="ECO:0007669"/>
    <property type="project" value="TreeGrafter"/>
</dbReference>